<evidence type="ECO:0000256" key="1">
    <source>
        <dbReference type="SAM" id="MobiDB-lite"/>
    </source>
</evidence>
<reference evidence="3" key="1">
    <citation type="submission" date="2017-09" db="EMBL/GenBank/DDBJ databases">
        <title>Polyketide synthases of a Diaporthe helianthi virulent isolate.</title>
        <authorList>
            <person name="Baroncelli R."/>
        </authorList>
    </citation>
    <scope>NUCLEOTIDE SEQUENCE [LARGE SCALE GENOMIC DNA]</scope>
    <source>
        <strain evidence="3">7/96</strain>
    </source>
</reference>
<evidence type="ECO:0000313" key="4">
    <source>
        <dbReference type="Proteomes" id="UP000094444"/>
    </source>
</evidence>
<feature type="domain" description="F-box" evidence="2">
    <location>
        <begin position="54"/>
        <end position="102"/>
    </location>
</feature>
<gene>
    <name evidence="3" type="ORF">DHEL01_v210974</name>
</gene>
<accession>A0A2P5HK58</accession>
<dbReference type="Proteomes" id="UP000094444">
    <property type="component" value="Unassembled WGS sequence"/>
</dbReference>
<dbReference type="AlphaFoldDB" id="A0A2P5HK58"/>
<dbReference type="InterPro" id="IPR036047">
    <property type="entry name" value="F-box-like_dom_sf"/>
</dbReference>
<protein>
    <recommendedName>
        <fullName evidence="2">F-box domain-containing protein</fullName>
    </recommendedName>
</protein>
<dbReference type="SUPFAM" id="SSF81383">
    <property type="entry name" value="F-box domain"/>
    <property type="match status" value="1"/>
</dbReference>
<dbReference type="CDD" id="cd09917">
    <property type="entry name" value="F-box_SF"/>
    <property type="match status" value="1"/>
</dbReference>
<name>A0A2P5HK58_DIAHE</name>
<feature type="region of interest" description="Disordered" evidence="1">
    <location>
        <begin position="1"/>
        <end position="21"/>
    </location>
</feature>
<sequence>MDATATSEPGGVEPTATTKLGRERVAEDGSLTVYSKRSQRRLKKRHRSKPSGEDVSFLDLPFDILIHILGFVRPSDVFRLSRACHALHSFLLRDHSALMARTMIQRRYSCLEKCIRLPALLTDIEDLELRDLVQHQERQKKLEIHRRPYYQHVAPPDPGVVCTCMTCILRWNLLCLAVDFSHWQNHLDKGEPLPIIPRGRQPRWNSELLSSHEAIVLRAVNPAIGGPASPLWYAAILEAHLASTVRAISRHSANKGNRRPRFRMTLEDMASGTDTFLERSGPPSADFPFHRDNYYMLEAYLPNRCWLKEKGRWGYMPAEQHSTDLEQIRRWASWWTKPTSPANQAVVVGGLDI</sequence>
<proteinExistence type="predicted"/>
<dbReference type="STRING" id="158607.A0A2P5HK58"/>
<dbReference type="InParanoid" id="A0A2P5HK58"/>
<comment type="caution">
    <text evidence="3">The sequence shown here is derived from an EMBL/GenBank/DDBJ whole genome shotgun (WGS) entry which is preliminary data.</text>
</comment>
<dbReference type="Pfam" id="PF12937">
    <property type="entry name" value="F-box-like"/>
    <property type="match status" value="1"/>
</dbReference>
<dbReference type="InterPro" id="IPR001810">
    <property type="entry name" value="F-box_dom"/>
</dbReference>
<keyword evidence="4" id="KW-1185">Reference proteome</keyword>
<organism evidence="3 4">
    <name type="scientific">Diaporthe helianthi</name>
    <dbReference type="NCBI Taxonomy" id="158607"/>
    <lineage>
        <taxon>Eukaryota</taxon>
        <taxon>Fungi</taxon>
        <taxon>Dikarya</taxon>
        <taxon>Ascomycota</taxon>
        <taxon>Pezizomycotina</taxon>
        <taxon>Sordariomycetes</taxon>
        <taxon>Sordariomycetidae</taxon>
        <taxon>Diaporthales</taxon>
        <taxon>Diaporthaceae</taxon>
        <taxon>Diaporthe</taxon>
    </lineage>
</organism>
<evidence type="ECO:0000259" key="2">
    <source>
        <dbReference type="PROSITE" id="PS50181"/>
    </source>
</evidence>
<dbReference type="EMBL" id="MAVT02001557">
    <property type="protein sequence ID" value="POS70629.1"/>
    <property type="molecule type" value="Genomic_DNA"/>
</dbReference>
<dbReference type="PROSITE" id="PS50181">
    <property type="entry name" value="FBOX"/>
    <property type="match status" value="1"/>
</dbReference>
<dbReference type="OrthoDB" id="3642468at2759"/>
<evidence type="ECO:0000313" key="3">
    <source>
        <dbReference type="EMBL" id="POS70629.1"/>
    </source>
</evidence>